<dbReference type="PANTHER" id="PTHR28055:SF1">
    <property type="entry name" value="ALTERED INHERITANCE OF MITOCHONDRIA PROTEIN 41, MITOCHONDRIAL"/>
    <property type="match status" value="1"/>
</dbReference>
<dbReference type="GO" id="GO:0016884">
    <property type="term" value="F:carbon-nitrogen ligase activity, with glutamine as amido-N-donor"/>
    <property type="evidence" value="ECO:0007669"/>
    <property type="project" value="InterPro"/>
</dbReference>
<proteinExistence type="predicted"/>
<sequence>MKLMKQQIRDDLKTAMKAKEKQRTNTLRMLLSAILMEEVSGSKHEATDEDILKLIAREIKKRKESAEVYAQNGRQELADSELAEAAILAEYQPKQLTDAELDALVKDVIADLENPNMGSAMQAATKAAAGRVDGKRLSTAVRAAL</sequence>
<organism evidence="1 2">
    <name type="scientific">Corynebacterium hindlerae</name>
    <dbReference type="NCBI Taxonomy" id="699041"/>
    <lineage>
        <taxon>Bacteria</taxon>
        <taxon>Bacillati</taxon>
        <taxon>Actinomycetota</taxon>
        <taxon>Actinomycetes</taxon>
        <taxon>Mycobacteriales</taxon>
        <taxon>Corynebacteriaceae</taxon>
        <taxon>Corynebacterium</taxon>
    </lineage>
</organism>
<dbReference type="EMBL" id="CP059833">
    <property type="protein sequence ID" value="QMV86476.1"/>
    <property type="molecule type" value="Genomic_DNA"/>
</dbReference>
<dbReference type="InterPro" id="IPR003789">
    <property type="entry name" value="Asn/Gln_tRNA_amidoTrase-B-like"/>
</dbReference>
<keyword evidence="2" id="KW-1185">Reference proteome</keyword>
<dbReference type="RefSeq" id="WP_182387411.1">
    <property type="nucleotide sequence ID" value="NZ_CP059833.1"/>
</dbReference>
<dbReference type="AlphaFoldDB" id="A0A7G5FIN5"/>
<protein>
    <submittedName>
        <fullName evidence="1">GatB/YqeY domain-containing protein</fullName>
    </submittedName>
</protein>
<name>A0A7G5FIN5_9CORY</name>
<evidence type="ECO:0000313" key="2">
    <source>
        <dbReference type="Proteomes" id="UP000515570"/>
    </source>
</evidence>
<dbReference type="PANTHER" id="PTHR28055">
    <property type="entry name" value="ALTERED INHERITANCE OF MITOCHONDRIA PROTEIN 41, MITOCHONDRIAL"/>
    <property type="match status" value="1"/>
</dbReference>
<dbReference type="Gene3D" id="1.10.1510.10">
    <property type="entry name" value="Uncharacterised protein YqeY/AIM41 PF09424, N-terminal domain"/>
    <property type="match status" value="1"/>
</dbReference>
<dbReference type="InterPro" id="IPR042184">
    <property type="entry name" value="YqeY/Aim41_N"/>
</dbReference>
<dbReference type="Pfam" id="PF09424">
    <property type="entry name" value="YqeY"/>
    <property type="match status" value="1"/>
</dbReference>
<dbReference type="Gene3D" id="1.10.10.410">
    <property type="match status" value="1"/>
</dbReference>
<dbReference type="InterPro" id="IPR019004">
    <property type="entry name" value="YqeY/Aim41"/>
</dbReference>
<dbReference type="InterPro" id="IPR023168">
    <property type="entry name" value="GatB_Yqey_C_2"/>
</dbReference>
<accession>A0A7G5FIN5</accession>
<dbReference type="Proteomes" id="UP000515570">
    <property type="component" value="Chromosome"/>
</dbReference>
<dbReference type="SUPFAM" id="SSF89095">
    <property type="entry name" value="GatB/YqeY motif"/>
    <property type="match status" value="1"/>
</dbReference>
<gene>
    <name evidence="1" type="ORF">HW450_06255</name>
</gene>
<reference evidence="1 2" key="1">
    <citation type="submission" date="2020-07" db="EMBL/GenBank/DDBJ databases">
        <title>non toxigenic Corynebacterium sp. nov from a clinical source.</title>
        <authorList>
            <person name="Bernier A.-M."/>
            <person name="Bernard K."/>
        </authorList>
    </citation>
    <scope>NUCLEOTIDE SEQUENCE [LARGE SCALE GENOMIC DNA]</scope>
    <source>
        <strain evidence="2">NML 93-0612</strain>
    </source>
</reference>
<evidence type="ECO:0000313" key="1">
    <source>
        <dbReference type="EMBL" id="QMV86476.1"/>
    </source>
</evidence>